<feature type="transmembrane region" description="Helical" evidence="1">
    <location>
        <begin position="7"/>
        <end position="26"/>
    </location>
</feature>
<dbReference type="InterPro" id="IPR029044">
    <property type="entry name" value="Nucleotide-diphossugar_trans"/>
</dbReference>
<dbReference type="InterPro" id="IPR001173">
    <property type="entry name" value="Glyco_trans_2-like"/>
</dbReference>
<evidence type="ECO:0000259" key="2">
    <source>
        <dbReference type="Pfam" id="PF13632"/>
    </source>
</evidence>
<protein>
    <recommendedName>
        <fullName evidence="2">Glycosyltransferase 2-like domain-containing protein</fullName>
    </recommendedName>
</protein>
<proteinExistence type="predicted"/>
<organism evidence="3 4">
    <name type="scientific">Rhizodiscina lignyota</name>
    <dbReference type="NCBI Taxonomy" id="1504668"/>
    <lineage>
        <taxon>Eukaryota</taxon>
        <taxon>Fungi</taxon>
        <taxon>Dikarya</taxon>
        <taxon>Ascomycota</taxon>
        <taxon>Pezizomycotina</taxon>
        <taxon>Dothideomycetes</taxon>
        <taxon>Pleosporomycetidae</taxon>
        <taxon>Aulographales</taxon>
        <taxon>Rhizodiscinaceae</taxon>
        <taxon>Rhizodiscina</taxon>
    </lineage>
</organism>
<gene>
    <name evidence="3" type="ORF">NA57DRAFT_39746</name>
</gene>
<accession>A0A9P4IG37</accession>
<dbReference type="SUPFAM" id="SSF53448">
    <property type="entry name" value="Nucleotide-diphospho-sugar transferases"/>
    <property type="match status" value="1"/>
</dbReference>
<keyword evidence="1" id="KW-1133">Transmembrane helix</keyword>
<feature type="transmembrane region" description="Helical" evidence="1">
    <location>
        <begin position="456"/>
        <end position="482"/>
    </location>
</feature>
<evidence type="ECO:0000313" key="4">
    <source>
        <dbReference type="Proteomes" id="UP000799772"/>
    </source>
</evidence>
<dbReference type="PANTHER" id="PTHR36851:SF1">
    <property type="entry name" value="GLYCO_TRANS_2-LIKE DOMAIN-CONTAINING PROTEIN"/>
    <property type="match status" value="1"/>
</dbReference>
<dbReference type="OrthoDB" id="5819478at2759"/>
<dbReference type="AlphaFoldDB" id="A0A9P4IG37"/>
<keyword evidence="4" id="KW-1185">Reference proteome</keyword>
<comment type="caution">
    <text evidence="3">The sequence shown here is derived from an EMBL/GenBank/DDBJ whole genome shotgun (WGS) entry which is preliminary data.</text>
</comment>
<feature type="transmembrane region" description="Helical" evidence="1">
    <location>
        <begin position="68"/>
        <end position="91"/>
    </location>
</feature>
<dbReference type="PANTHER" id="PTHR36851">
    <property type="entry name" value="UNNAMED PRODUCT"/>
    <property type="match status" value="1"/>
</dbReference>
<dbReference type="EMBL" id="ML978126">
    <property type="protein sequence ID" value="KAF2098992.1"/>
    <property type="molecule type" value="Genomic_DNA"/>
</dbReference>
<feature type="transmembrane region" description="Helical" evidence="1">
    <location>
        <begin position="412"/>
        <end position="436"/>
    </location>
</feature>
<name>A0A9P4IG37_9PEZI</name>
<dbReference type="Pfam" id="PF13632">
    <property type="entry name" value="Glyco_trans_2_3"/>
    <property type="match status" value="1"/>
</dbReference>
<sequence length="562" mass="63937">MFLWISRCLPGLNLVLFIVLLVFAFTDVDEWIPWLSCAFLERRAYHKTEPGNAPESPPVTLKFSQKIYMWYTIFVHLDTVVFSSRLSYALVRVRHRMKKTLARRNEYNAPLQGDDITAAPKAGAAPMNEVMHAIILPNYAEDIETLTATLRVLASHPRAAHQYEVYLAMEQKEKDSPSKASSLRNAFEHKFLAVRSTFHPVGLPDEVAGKGSNVSFAARAIFEHHRMDKSKHDVVITVIDSDTHLARDYFTEVRRLHHTNPNSANALYVCPIIFDRNAHDIPIFVRVADILWGCAGLAGFLPGAPVHIPTSVYSIPLGLAEDVGGWDGDATAIGEDMHMMIKSYFNSHGRLVTLPVYSAASQCNISSARPRGWRRFVDTLQARWRQALRHMWGALDIGYAMRRMMKLRMLRLSNLPLFHLLWEAHFLPTHFVLMILASALYEFFKPAHLIHPDLKWTFAFTGLVRTVSFLIMQLAFCFYDAYHALCVNTRAMDMAKAGIPETFAYRRPWHWRYLLDRISFPVAGVMYGALPAFYAQIAHFWTDKLVYGVSVKPLLSAAGMIP</sequence>
<keyword evidence="1" id="KW-0812">Transmembrane</keyword>
<evidence type="ECO:0000313" key="3">
    <source>
        <dbReference type="EMBL" id="KAF2098992.1"/>
    </source>
</evidence>
<keyword evidence="1" id="KW-0472">Membrane</keyword>
<feature type="domain" description="Glycosyltransferase 2-like" evidence="2">
    <location>
        <begin position="235"/>
        <end position="458"/>
    </location>
</feature>
<evidence type="ECO:0000256" key="1">
    <source>
        <dbReference type="SAM" id="Phobius"/>
    </source>
</evidence>
<dbReference type="Proteomes" id="UP000799772">
    <property type="component" value="Unassembled WGS sequence"/>
</dbReference>
<reference evidence="3" key="1">
    <citation type="journal article" date="2020" name="Stud. Mycol.">
        <title>101 Dothideomycetes genomes: a test case for predicting lifestyles and emergence of pathogens.</title>
        <authorList>
            <person name="Haridas S."/>
            <person name="Albert R."/>
            <person name="Binder M."/>
            <person name="Bloem J."/>
            <person name="Labutti K."/>
            <person name="Salamov A."/>
            <person name="Andreopoulos B."/>
            <person name="Baker S."/>
            <person name="Barry K."/>
            <person name="Bills G."/>
            <person name="Bluhm B."/>
            <person name="Cannon C."/>
            <person name="Castanera R."/>
            <person name="Culley D."/>
            <person name="Daum C."/>
            <person name="Ezra D."/>
            <person name="Gonzalez J."/>
            <person name="Henrissat B."/>
            <person name="Kuo A."/>
            <person name="Liang C."/>
            <person name="Lipzen A."/>
            <person name="Lutzoni F."/>
            <person name="Magnuson J."/>
            <person name="Mondo S."/>
            <person name="Nolan M."/>
            <person name="Ohm R."/>
            <person name="Pangilinan J."/>
            <person name="Park H.-J."/>
            <person name="Ramirez L."/>
            <person name="Alfaro M."/>
            <person name="Sun H."/>
            <person name="Tritt A."/>
            <person name="Yoshinaga Y."/>
            <person name="Zwiers L.-H."/>
            <person name="Turgeon B."/>
            <person name="Goodwin S."/>
            <person name="Spatafora J."/>
            <person name="Crous P."/>
            <person name="Grigoriev I."/>
        </authorList>
    </citation>
    <scope>NUCLEOTIDE SEQUENCE</scope>
    <source>
        <strain evidence="3">CBS 133067</strain>
    </source>
</reference>